<comment type="subcellular location">
    <subcellularLocation>
        <location evidence="1">Peroxisome membrane</location>
        <topology evidence="1">Multi-pass membrane protein</topology>
    </subcellularLocation>
</comment>
<dbReference type="PANTHER" id="PTHR31679">
    <property type="entry name" value="PEROXISOMAL MEMBRANE PROTEIN PEX30-RELATED"/>
    <property type="match status" value="1"/>
</dbReference>
<dbReference type="SMART" id="SM00694">
    <property type="entry name" value="DysFC"/>
    <property type="match status" value="1"/>
</dbReference>
<dbReference type="InterPro" id="IPR010482">
    <property type="entry name" value="TECPR1-like_DysF"/>
</dbReference>
<evidence type="ECO:0000313" key="9">
    <source>
        <dbReference type="EMBL" id="KAL3235329.1"/>
    </source>
</evidence>
<comment type="caution">
    <text evidence="9">The sequence shown here is derived from an EMBL/GenBank/DDBJ whole genome shotgun (WGS) entry which is preliminary data.</text>
</comment>
<organism evidence="9 10">
    <name type="scientific">Nakaseomyces bracarensis</name>
    <dbReference type="NCBI Taxonomy" id="273131"/>
    <lineage>
        <taxon>Eukaryota</taxon>
        <taxon>Fungi</taxon>
        <taxon>Dikarya</taxon>
        <taxon>Ascomycota</taxon>
        <taxon>Saccharomycotina</taxon>
        <taxon>Saccharomycetes</taxon>
        <taxon>Saccharomycetales</taxon>
        <taxon>Saccharomycetaceae</taxon>
        <taxon>Nakaseomyces</taxon>
    </lineage>
</organism>
<dbReference type="Pfam" id="PF06398">
    <property type="entry name" value="Pex24p"/>
    <property type="match status" value="1"/>
</dbReference>
<evidence type="ECO:0000256" key="3">
    <source>
        <dbReference type="ARBA" id="ARBA00022989"/>
    </source>
</evidence>
<proteinExistence type="predicted"/>
<evidence type="ECO:0000256" key="1">
    <source>
        <dbReference type="ARBA" id="ARBA00004585"/>
    </source>
</evidence>
<evidence type="ECO:0000259" key="7">
    <source>
        <dbReference type="SMART" id="SM00693"/>
    </source>
</evidence>
<evidence type="ECO:0000256" key="6">
    <source>
        <dbReference type="SAM" id="Phobius"/>
    </source>
</evidence>
<dbReference type="InterPro" id="IPR006614">
    <property type="entry name" value="Peroxin/Ferlin"/>
</dbReference>
<keyword evidence="5" id="KW-0576">Peroxisome</keyword>
<keyword evidence="10" id="KW-1185">Reference proteome</keyword>
<keyword evidence="2 6" id="KW-0812">Transmembrane</keyword>
<feature type="transmembrane region" description="Helical" evidence="6">
    <location>
        <begin position="54"/>
        <end position="73"/>
    </location>
</feature>
<name>A0ABR4P115_9SACH</name>
<feature type="domain" description="Peroxin/Ferlin" evidence="8">
    <location>
        <begin position="398"/>
        <end position="431"/>
    </location>
</feature>
<evidence type="ECO:0000256" key="2">
    <source>
        <dbReference type="ARBA" id="ARBA00022692"/>
    </source>
</evidence>
<dbReference type="Proteomes" id="UP001623330">
    <property type="component" value="Unassembled WGS sequence"/>
</dbReference>
<evidence type="ECO:0000256" key="5">
    <source>
        <dbReference type="ARBA" id="ARBA00023140"/>
    </source>
</evidence>
<reference evidence="9 10" key="1">
    <citation type="submission" date="2024-05" db="EMBL/GenBank/DDBJ databases">
        <title>Long read based assembly of the Candida bracarensis genome reveals expanded adhesin content.</title>
        <authorList>
            <person name="Marcet-Houben M."/>
            <person name="Ksiezopolska E."/>
            <person name="Gabaldon T."/>
        </authorList>
    </citation>
    <scope>NUCLEOTIDE SEQUENCE [LARGE SCALE GENOMIC DNA]</scope>
    <source>
        <strain evidence="9 10">CBM6</strain>
    </source>
</reference>
<gene>
    <name evidence="9" type="ORF">RNJ44_00088</name>
</gene>
<dbReference type="EMBL" id="JBEVYD010000001">
    <property type="protein sequence ID" value="KAL3235329.1"/>
    <property type="molecule type" value="Genomic_DNA"/>
</dbReference>
<feature type="domain" description="Peroxin/Ferlin" evidence="7">
    <location>
        <begin position="326"/>
        <end position="397"/>
    </location>
</feature>
<protein>
    <submittedName>
        <fullName evidence="9">Peroxisomal membrane protein PEX32</fullName>
    </submittedName>
</protein>
<evidence type="ECO:0000259" key="8">
    <source>
        <dbReference type="SMART" id="SM00694"/>
    </source>
</evidence>
<keyword evidence="4 6" id="KW-0472">Membrane</keyword>
<accession>A0ABR4P115</accession>
<dbReference type="PANTHER" id="PTHR31679:SF3">
    <property type="entry name" value="PEROXISOMAL MEMBRANE PROTEIN PEX32"/>
    <property type="match status" value="1"/>
</dbReference>
<feature type="transmembrane region" description="Helical" evidence="6">
    <location>
        <begin position="155"/>
        <end position="175"/>
    </location>
</feature>
<evidence type="ECO:0000313" key="10">
    <source>
        <dbReference type="Proteomes" id="UP001623330"/>
    </source>
</evidence>
<dbReference type="SMART" id="SM00693">
    <property type="entry name" value="DysFN"/>
    <property type="match status" value="1"/>
</dbReference>
<dbReference type="InterPro" id="IPR052646">
    <property type="entry name" value="Peroxisomal_PEX28-32"/>
</dbReference>
<keyword evidence="3 6" id="KW-1133">Transmembrane helix</keyword>
<sequence>MYHAKFINSHGQKPSLTLVTPSMLSMTLAKVYPLLVIVDAALDNLMWICEDRCLPFLYVVMIYLSTNMFSWSWEDPVLGSQVTNVMLLWVEVLSSAFLFFATSYFISSVYYSMSSSEPPTVDDIIINLESLLDKLETLRNEIMFRRWFKTPVSKYSMLRIFARLALVLTPLHYVMMRVISVQMYTRALVLFALFYHSDWVQVTLRLCWRLLFVRTLYFKIFTYIFGEEYTIFGFNAKFALRTLTTEQMVKLTPNVQIQVPLPIATLKKMNESNLLELFLLRFVAAKSNDIISMDSENKDTKISEFDITGSGDKINSVVNKSDNAVIVIKEIYVFENQRKWKYEGWQPKLLPYERKMYTTNCNNKFLDPSAYSVPSIVEVEKELPTGWSWVEKNWEKSSWVYSDTDWNITGTRDSLEGYTRSRVWKRKIFKL</sequence>
<feature type="transmembrane region" description="Helical" evidence="6">
    <location>
        <begin position="85"/>
        <end position="106"/>
    </location>
</feature>
<evidence type="ECO:0000256" key="4">
    <source>
        <dbReference type="ARBA" id="ARBA00023136"/>
    </source>
</evidence>